<evidence type="ECO:0008006" key="5">
    <source>
        <dbReference type="Google" id="ProtNLM"/>
    </source>
</evidence>
<gene>
    <name evidence="4" type="ORF">CLG85_05280</name>
</gene>
<dbReference type="InterPro" id="IPR043968">
    <property type="entry name" value="SGNH"/>
</dbReference>
<feature type="transmembrane region" description="Helical" evidence="1">
    <location>
        <begin position="317"/>
        <end position="335"/>
    </location>
</feature>
<dbReference type="EMBL" id="NTHN01000068">
    <property type="protein sequence ID" value="PBD20158.1"/>
    <property type="molecule type" value="Genomic_DNA"/>
</dbReference>
<feature type="domain" description="SGNH" evidence="3">
    <location>
        <begin position="502"/>
        <end position="710"/>
    </location>
</feature>
<dbReference type="PANTHER" id="PTHR23028:SF53">
    <property type="entry name" value="ACYL_TRANSF_3 DOMAIN-CONTAINING PROTEIN"/>
    <property type="match status" value="1"/>
</dbReference>
<dbReference type="InterPro" id="IPR050879">
    <property type="entry name" value="Acyltransferase_3"/>
</dbReference>
<keyword evidence="1" id="KW-1133">Transmembrane helix</keyword>
<keyword evidence="1" id="KW-0472">Membrane</keyword>
<feature type="transmembrane region" description="Helical" evidence="1">
    <location>
        <begin position="128"/>
        <end position="148"/>
    </location>
</feature>
<feature type="transmembrane region" description="Helical" evidence="1">
    <location>
        <begin position="447"/>
        <end position="466"/>
    </location>
</feature>
<evidence type="ECO:0000256" key="1">
    <source>
        <dbReference type="SAM" id="Phobius"/>
    </source>
</evidence>
<feature type="transmembrane region" description="Helical" evidence="1">
    <location>
        <begin position="169"/>
        <end position="189"/>
    </location>
</feature>
<name>A0A2A3JYF6_9RHOB</name>
<comment type="caution">
    <text evidence="4">The sequence shown here is derived from an EMBL/GenBank/DDBJ whole genome shotgun (WGS) entry which is preliminary data.</text>
</comment>
<dbReference type="PANTHER" id="PTHR23028">
    <property type="entry name" value="ACETYLTRANSFERASE"/>
    <property type="match status" value="1"/>
</dbReference>
<evidence type="ECO:0000259" key="3">
    <source>
        <dbReference type="Pfam" id="PF19040"/>
    </source>
</evidence>
<dbReference type="Pfam" id="PF01757">
    <property type="entry name" value="Acyl_transf_3"/>
    <property type="match status" value="1"/>
</dbReference>
<evidence type="ECO:0000313" key="4">
    <source>
        <dbReference type="EMBL" id="PBD20158.1"/>
    </source>
</evidence>
<dbReference type="GO" id="GO:0009103">
    <property type="term" value="P:lipopolysaccharide biosynthetic process"/>
    <property type="evidence" value="ECO:0007669"/>
    <property type="project" value="TreeGrafter"/>
</dbReference>
<sequence length="729" mass="81078">MEGRRGPTRGGAGVSPPQHRYVPAIATNNFMPSGSVRVLLRKDKKAPSERERRQGSSRWIERHPCTSIRCGTQLGLISSLAHASLVPKFFSNIWSSLVNYKAHIDGLRAFAVIPVIAFHASNTAVPGGFIGVDVFFVISGFLITSLLMSDLKSGKFSIVDFYERRARRILPALIFVIACSIPAALIFLPPGDLQTFGKSVVAAMTFLSNIFFLKEIDYFHTHADLNPLLHTWSLAVEEQFYIVYPIFLALLFRKAPRFLVHALIAAGLLSLALVLNSVASDPKYAFYLFPMRAWELLIGALASLAFARTEVSPRAPLYSGLSMVGFAAILLSYAIVDETRLSSGLYALPACLGAALVILFTKPGMMVHRILTTRWIVLIGLISYSAYLWHQPLISFYRHAFPDDTVGVAVCAFLTFPIAWLTWQFVEQPFRKRTPGVPARRVLTSSFAALSLFAVLGLALTADTGWERRYSPDEQRILRSFVDADDYVPTRFDALKGRQFNAEGNLPKVLIVGDSYGQDLVNALYETGMDRDFDLSTYHIPGRCGNLMIDDLDKYRNRENREECARLPGYEDPELQARLHEADQVWLVSSWSPWTAPLLPKSLEALSASTDAEIVVFGRKHFGDRLTYRVFADGIDALVGKRRVPDDPSAVSLQMSETIPKLAEYVDLQRLLCGGYETCTNADSSGSPLTFDGTHLTPAGARYMGDLLKPYLVTQLQAEHHPVKEMPRP</sequence>
<feature type="transmembrane region" description="Helical" evidence="1">
    <location>
        <begin position="405"/>
        <end position="426"/>
    </location>
</feature>
<dbReference type="GO" id="GO:0016747">
    <property type="term" value="F:acyltransferase activity, transferring groups other than amino-acyl groups"/>
    <property type="evidence" value="ECO:0007669"/>
    <property type="project" value="InterPro"/>
</dbReference>
<dbReference type="InterPro" id="IPR002656">
    <property type="entry name" value="Acyl_transf_3_dom"/>
</dbReference>
<feature type="domain" description="Acyltransferase 3" evidence="2">
    <location>
        <begin position="104"/>
        <end position="423"/>
    </location>
</feature>
<feature type="transmembrane region" description="Helical" evidence="1">
    <location>
        <begin position="372"/>
        <end position="390"/>
    </location>
</feature>
<dbReference type="Pfam" id="PF19040">
    <property type="entry name" value="SGNH"/>
    <property type="match status" value="1"/>
</dbReference>
<feature type="transmembrane region" description="Helical" evidence="1">
    <location>
        <begin position="341"/>
        <end position="360"/>
    </location>
</feature>
<keyword evidence="1" id="KW-0812">Transmembrane</keyword>
<dbReference type="AlphaFoldDB" id="A0A2A3JYF6"/>
<proteinExistence type="predicted"/>
<organism evidence="4">
    <name type="scientific">Alloyangia mangrovi</name>
    <dbReference type="NCBI Taxonomy" id="1779329"/>
    <lineage>
        <taxon>Bacteria</taxon>
        <taxon>Pseudomonadati</taxon>
        <taxon>Pseudomonadota</taxon>
        <taxon>Alphaproteobacteria</taxon>
        <taxon>Rhodobacterales</taxon>
        <taxon>Roseobacteraceae</taxon>
        <taxon>Alloyangia</taxon>
    </lineage>
</organism>
<feature type="transmembrane region" description="Helical" evidence="1">
    <location>
        <begin position="284"/>
        <end position="305"/>
    </location>
</feature>
<protein>
    <recommendedName>
        <fullName evidence="5">Acyltransferase</fullName>
    </recommendedName>
</protein>
<evidence type="ECO:0000259" key="2">
    <source>
        <dbReference type="Pfam" id="PF01757"/>
    </source>
</evidence>
<reference evidence="4" key="1">
    <citation type="submission" date="2017-09" db="EMBL/GenBank/DDBJ databases">
        <title>Yangia sp. SAOS 153D whole genome sequencing.</title>
        <authorList>
            <person name="Verma A."/>
            <person name="Krishnamurthi S."/>
        </authorList>
    </citation>
    <scope>NUCLEOTIDE SEQUENCE [LARGE SCALE GENOMIC DNA]</scope>
    <source>
        <strain evidence="4">SAOS 153D</strain>
    </source>
</reference>
<accession>A0A2A3JYF6</accession>
<feature type="transmembrane region" description="Helical" evidence="1">
    <location>
        <begin position="258"/>
        <end position="278"/>
    </location>
</feature>
<dbReference type="GO" id="GO:0016020">
    <property type="term" value="C:membrane"/>
    <property type="evidence" value="ECO:0007669"/>
    <property type="project" value="TreeGrafter"/>
</dbReference>